<dbReference type="InterPro" id="IPR001206">
    <property type="entry name" value="Diacylglycerol_kinase_cat_dom"/>
</dbReference>
<dbReference type="AlphaFoldDB" id="A0A0B1TB40"/>
<evidence type="ECO:0000259" key="11">
    <source>
        <dbReference type="PROSITE" id="PS50222"/>
    </source>
</evidence>
<dbReference type="PROSITE" id="PS00018">
    <property type="entry name" value="EF_HAND_1"/>
    <property type="match status" value="1"/>
</dbReference>
<dbReference type="Pfam" id="PF00781">
    <property type="entry name" value="DAGK_cat"/>
    <property type="match status" value="1"/>
</dbReference>
<dbReference type="PROSITE" id="PS50146">
    <property type="entry name" value="DAGK"/>
    <property type="match status" value="1"/>
</dbReference>
<dbReference type="SMART" id="SM00046">
    <property type="entry name" value="DAGKc"/>
    <property type="match status" value="1"/>
</dbReference>
<comment type="similarity">
    <text evidence="2 9">Belongs to the eukaryotic diacylglycerol kinase family.</text>
</comment>
<dbReference type="OrthoDB" id="242257at2759"/>
<evidence type="ECO:0000256" key="9">
    <source>
        <dbReference type="RuleBase" id="RU361128"/>
    </source>
</evidence>
<keyword evidence="5" id="KW-0863">Zinc-finger</keyword>
<evidence type="ECO:0000256" key="8">
    <source>
        <dbReference type="ARBA" id="ARBA00022840"/>
    </source>
</evidence>
<dbReference type="GO" id="GO:0005886">
    <property type="term" value="C:plasma membrane"/>
    <property type="evidence" value="ECO:0007669"/>
    <property type="project" value="TreeGrafter"/>
</dbReference>
<dbReference type="PANTHER" id="PTHR11255">
    <property type="entry name" value="DIACYLGLYCEROL KINASE"/>
    <property type="match status" value="1"/>
</dbReference>
<evidence type="ECO:0000313" key="13">
    <source>
        <dbReference type="Proteomes" id="UP000053660"/>
    </source>
</evidence>
<comment type="catalytic activity">
    <reaction evidence="1 9">
        <text>a 1,2-diacyl-sn-glycerol + ATP = a 1,2-diacyl-sn-glycero-3-phosphate + ADP + H(+)</text>
        <dbReference type="Rhea" id="RHEA:10272"/>
        <dbReference type="ChEBI" id="CHEBI:15378"/>
        <dbReference type="ChEBI" id="CHEBI:17815"/>
        <dbReference type="ChEBI" id="CHEBI:30616"/>
        <dbReference type="ChEBI" id="CHEBI:58608"/>
        <dbReference type="ChEBI" id="CHEBI:456216"/>
        <dbReference type="EC" id="2.7.1.107"/>
    </reaction>
</comment>
<organism evidence="12 13">
    <name type="scientific">Oesophagostomum dentatum</name>
    <name type="common">Nodular worm</name>
    <dbReference type="NCBI Taxonomy" id="61180"/>
    <lineage>
        <taxon>Eukaryota</taxon>
        <taxon>Metazoa</taxon>
        <taxon>Ecdysozoa</taxon>
        <taxon>Nematoda</taxon>
        <taxon>Chromadorea</taxon>
        <taxon>Rhabditida</taxon>
        <taxon>Rhabditina</taxon>
        <taxon>Rhabditomorpha</taxon>
        <taxon>Strongyloidea</taxon>
        <taxon>Strongylidae</taxon>
        <taxon>Oesophagostomum</taxon>
    </lineage>
</organism>
<dbReference type="GO" id="GO:0004143">
    <property type="term" value="F:ATP-dependent diacylglycerol kinase activity"/>
    <property type="evidence" value="ECO:0007669"/>
    <property type="project" value="UniProtKB-EC"/>
</dbReference>
<evidence type="ECO:0000256" key="2">
    <source>
        <dbReference type="ARBA" id="ARBA00009280"/>
    </source>
</evidence>
<evidence type="ECO:0000256" key="3">
    <source>
        <dbReference type="ARBA" id="ARBA00022679"/>
    </source>
</evidence>
<keyword evidence="7" id="KW-0106">Calcium</keyword>
<dbReference type="GO" id="GO:0007200">
    <property type="term" value="P:phospholipase C-activating G protein-coupled receptor signaling pathway"/>
    <property type="evidence" value="ECO:0007669"/>
    <property type="project" value="InterPro"/>
</dbReference>
<dbReference type="PROSITE" id="PS50222">
    <property type="entry name" value="EF_HAND_2"/>
    <property type="match status" value="1"/>
</dbReference>
<proteinExistence type="inferred from homology"/>
<evidence type="ECO:0000259" key="10">
    <source>
        <dbReference type="PROSITE" id="PS50146"/>
    </source>
</evidence>
<evidence type="ECO:0000256" key="1">
    <source>
        <dbReference type="ARBA" id="ARBA00001383"/>
    </source>
</evidence>
<keyword evidence="5" id="KW-0479">Metal-binding</keyword>
<keyword evidence="5" id="KW-0862">Zinc</keyword>
<evidence type="ECO:0000256" key="7">
    <source>
        <dbReference type="ARBA" id="ARBA00022837"/>
    </source>
</evidence>
<dbReference type="GO" id="GO:0005524">
    <property type="term" value="F:ATP binding"/>
    <property type="evidence" value="ECO:0007669"/>
    <property type="project" value="UniProtKB-KW"/>
</dbReference>
<dbReference type="InterPro" id="IPR018247">
    <property type="entry name" value="EF_Hand_1_Ca_BS"/>
</dbReference>
<dbReference type="Gene3D" id="2.60.200.40">
    <property type="match status" value="1"/>
</dbReference>
<dbReference type="PANTHER" id="PTHR11255:SF48">
    <property type="entry name" value="DIACYLGLYCEROL KINASE 1"/>
    <property type="match status" value="1"/>
</dbReference>
<dbReference type="Proteomes" id="UP000053660">
    <property type="component" value="Unassembled WGS sequence"/>
</dbReference>
<keyword evidence="3 9" id="KW-0808">Transferase</keyword>
<feature type="domain" description="DAGKc" evidence="10">
    <location>
        <begin position="132"/>
        <end position="269"/>
    </location>
</feature>
<dbReference type="Gene3D" id="3.40.50.10330">
    <property type="entry name" value="Probable inorganic polyphosphate/atp-NAD kinase, domain 1"/>
    <property type="match status" value="1"/>
</dbReference>
<dbReference type="InterPro" id="IPR000756">
    <property type="entry name" value="Diacylglycerol_kin_accessory"/>
</dbReference>
<dbReference type="Pfam" id="PF00609">
    <property type="entry name" value="DAGK_acc"/>
    <property type="match status" value="1"/>
</dbReference>
<gene>
    <name evidence="12" type="ORF">OESDEN_05590</name>
</gene>
<keyword evidence="13" id="KW-1185">Reference proteome</keyword>
<reference evidence="12 13" key="1">
    <citation type="submission" date="2014-03" db="EMBL/GenBank/DDBJ databases">
        <title>Draft genome of the hookworm Oesophagostomum dentatum.</title>
        <authorList>
            <person name="Mitreva M."/>
        </authorList>
    </citation>
    <scope>NUCLEOTIDE SEQUENCE [LARGE SCALE GENOMIC DNA]</scope>
    <source>
        <strain evidence="12 13">OD-Hann</strain>
    </source>
</reference>
<dbReference type="FunFam" id="2.60.200.40:FF:000012">
    <property type="entry name" value="Diacylglycerol kinase"/>
    <property type="match status" value="1"/>
</dbReference>
<dbReference type="InterPro" id="IPR002048">
    <property type="entry name" value="EF_hand_dom"/>
</dbReference>
<feature type="domain" description="EF-hand" evidence="11">
    <location>
        <begin position="6"/>
        <end position="41"/>
    </location>
</feature>
<dbReference type="InterPro" id="IPR037607">
    <property type="entry name" value="DGK"/>
</dbReference>
<accession>A0A0B1TB40</accession>
<dbReference type="SUPFAM" id="SSF111331">
    <property type="entry name" value="NAD kinase/diacylglycerol kinase-like"/>
    <property type="match status" value="1"/>
</dbReference>
<dbReference type="InterPro" id="IPR017438">
    <property type="entry name" value="ATP-NAD_kinase_N"/>
</dbReference>
<keyword evidence="4 9" id="KW-0547">Nucleotide-binding</keyword>
<dbReference type="SUPFAM" id="SSF47473">
    <property type="entry name" value="EF-hand"/>
    <property type="match status" value="1"/>
</dbReference>
<dbReference type="EMBL" id="KN550309">
    <property type="protein sequence ID" value="KHJ94479.1"/>
    <property type="molecule type" value="Genomic_DNA"/>
</dbReference>
<dbReference type="EC" id="2.7.1.107" evidence="9"/>
<sequence>MEWQDPLSKVLRQMMAEIDYDNDGIVSLEEWRRGGLTNIPLLVLLGVDTCVNTQCTRDVSGAQQTIVFGHFRTDSKVHHRCMASLAQECDLGILSYHTLPPTHIFPAFLERSSSFKRHTNGQSLLQAVSPGTHAHPLLVLINPKSGGKQGTRILQKFAYILNPRQVYDLSKTGPEPGLHLFSTVSNCNILVCGGDGTIGWVLESMDKMEDLFIHGRPPVAVLPLGTGNDLARCLRWGGGYENESLYKILLQIEKATTIDMDRWSIKIMPKEKQKKKEKGDPQPYNIINNYFSIGVDASIAHRFHAMREKYPEKFNSRMRNKLWYFELGTSETLSSSCKNLHEQIEIHCDGETIDLGQDSSLEGIAILNIHSIYGGSNLWGRSRKGKTRFNFQLPNANDKAFLQSRVQDIGDGLVELVGLESAMQMGQIKAGVRGARRLSQCSTVVIETFKSFPMQIDGEPWMQPPCMIQITHKNQVKMLVGKKASRWRRVE</sequence>
<evidence type="ECO:0000256" key="4">
    <source>
        <dbReference type="ARBA" id="ARBA00022741"/>
    </source>
</evidence>
<evidence type="ECO:0000313" key="12">
    <source>
        <dbReference type="EMBL" id="KHJ94479.1"/>
    </source>
</evidence>
<keyword evidence="6 9" id="KW-0418">Kinase</keyword>
<dbReference type="InterPro" id="IPR011992">
    <property type="entry name" value="EF-hand-dom_pair"/>
</dbReference>
<evidence type="ECO:0000256" key="6">
    <source>
        <dbReference type="ARBA" id="ARBA00022777"/>
    </source>
</evidence>
<dbReference type="SMART" id="SM00045">
    <property type="entry name" value="DAGKa"/>
    <property type="match status" value="1"/>
</dbReference>
<keyword evidence="8 9" id="KW-0067">ATP-binding</keyword>
<dbReference type="GO" id="GO:0008270">
    <property type="term" value="F:zinc ion binding"/>
    <property type="evidence" value="ECO:0007669"/>
    <property type="project" value="UniProtKB-KW"/>
</dbReference>
<protein>
    <recommendedName>
        <fullName evidence="9">Diacylglycerol kinase</fullName>
        <shortName evidence="9">DAG kinase</shortName>
        <ecNumber evidence="9">2.7.1.107</ecNumber>
    </recommendedName>
</protein>
<dbReference type="GO" id="GO:0005509">
    <property type="term" value="F:calcium ion binding"/>
    <property type="evidence" value="ECO:0007669"/>
    <property type="project" value="InterPro"/>
</dbReference>
<name>A0A0B1TB40_OESDE</name>
<dbReference type="InterPro" id="IPR016064">
    <property type="entry name" value="NAD/diacylglycerol_kinase_sf"/>
</dbReference>
<evidence type="ECO:0000256" key="5">
    <source>
        <dbReference type="ARBA" id="ARBA00022771"/>
    </source>
</evidence>